<dbReference type="Pfam" id="PF00134">
    <property type="entry name" value="Cyclin_N"/>
    <property type="match status" value="1"/>
</dbReference>
<dbReference type="FunFam" id="1.10.472.10:FF:000005">
    <property type="entry name" value="G2/mitotic-specific cyclin B"/>
    <property type="match status" value="1"/>
</dbReference>
<dbReference type="Pfam" id="PF02984">
    <property type="entry name" value="Cyclin_C"/>
    <property type="match status" value="1"/>
</dbReference>
<keyword evidence="3 5" id="KW-0195">Cyclin</keyword>
<dbReference type="InterPro" id="IPR036915">
    <property type="entry name" value="Cyclin-like_sf"/>
</dbReference>
<accession>A0A9P6LBN5</accession>
<organism evidence="9 10">
    <name type="scientific">Thelephora terrestris</name>
    <dbReference type="NCBI Taxonomy" id="56493"/>
    <lineage>
        <taxon>Eukaryota</taxon>
        <taxon>Fungi</taxon>
        <taxon>Dikarya</taxon>
        <taxon>Basidiomycota</taxon>
        <taxon>Agaricomycotina</taxon>
        <taxon>Agaricomycetes</taxon>
        <taxon>Thelephorales</taxon>
        <taxon>Thelephoraceae</taxon>
        <taxon>Thelephora</taxon>
    </lineage>
</organism>
<evidence type="ECO:0000313" key="9">
    <source>
        <dbReference type="EMBL" id="KAF9790897.1"/>
    </source>
</evidence>
<evidence type="ECO:0000256" key="2">
    <source>
        <dbReference type="ARBA" id="ARBA00022618"/>
    </source>
</evidence>
<feature type="domain" description="Cyclin-like" evidence="7">
    <location>
        <begin position="365"/>
        <end position="445"/>
    </location>
</feature>
<comment type="similarity">
    <text evidence="1">Belongs to the cyclin family. Cyclin AB subfamily.</text>
</comment>
<feature type="region of interest" description="Disordered" evidence="6">
    <location>
        <begin position="105"/>
        <end position="126"/>
    </location>
</feature>
<evidence type="ECO:0000256" key="1">
    <source>
        <dbReference type="ARBA" id="ARBA00006955"/>
    </source>
</evidence>
<keyword evidence="4" id="KW-0131">Cell cycle</keyword>
<comment type="caution">
    <text evidence="9">The sequence shown here is derived from an EMBL/GenBank/DDBJ whole genome shotgun (WGS) entry which is preliminary data.</text>
</comment>
<evidence type="ECO:0000256" key="3">
    <source>
        <dbReference type="ARBA" id="ARBA00023127"/>
    </source>
</evidence>
<gene>
    <name evidence="9" type="ORF">BJ322DRAFT_1104539</name>
</gene>
<name>A0A9P6LBN5_9AGAM</name>
<evidence type="ECO:0000259" key="7">
    <source>
        <dbReference type="SMART" id="SM00385"/>
    </source>
</evidence>
<feature type="region of interest" description="Disordered" evidence="6">
    <location>
        <begin position="1"/>
        <end position="54"/>
    </location>
</feature>
<dbReference type="InterPro" id="IPR046965">
    <property type="entry name" value="Cyclin_A/B-like"/>
</dbReference>
<evidence type="ECO:0000256" key="4">
    <source>
        <dbReference type="ARBA" id="ARBA00023306"/>
    </source>
</evidence>
<evidence type="ECO:0000259" key="8">
    <source>
        <dbReference type="SMART" id="SM01332"/>
    </source>
</evidence>
<evidence type="ECO:0000313" key="10">
    <source>
        <dbReference type="Proteomes" id="UP000736335"/>
    </source>
</evidence>
<keyword evidence="10" id="KW-1185">Reference proteome</keyword>
<protein>
    <submittedName>
        <fullName evidence="9">Cyclin</fullName>
    </submittedName>
</protein>
<dbReference type="FunFam" id="1.10.472.10:FF:000001">
    <property type="entry name" value="G2/mitotic-specific cyclin"/>
    <property type="match status" value="1"/>
</dbReference>
<dbReference type="InterPro" id="IPR039361">
    <property type="entry name" value="Cyclin"/>
</dbReference>
<dbReference type="PANTHER" id="PTHR10177">
    <property type="entry name" value="CYCLINS"/>
    <property type="match status" value="1"/>
</dbReference>
<dbReference type="EMBL" id="WIUZ02000002">
    <property type="protein sequence ID" value="KAF9790897.1"/>
    <property type="molecule type" value="Genomic_DNA"/>
</dbReference>
<reference evidence="9" key="2">
    <citation type="submission" date="2020-11" db="EMBL/GenBank/DDBJ databases">
        <authorList>
            <consortium name="DOE Joint Genome Institute"/>
            <person name="Kuo A."/>
            <person name="Miyauchi S."/>
            <person name="Kiss E."/>
            <person name="Drula E."/>
            <person name="Kohler A."/>
            <person name="Sanchez-Garcia M."/>
            <person name="Andreopoulos B."/>
            <person name="Barry K.W."/>
            <person name="Bonito G."/>
            <person name="Buee M."/>
            <person name="Carver A."/>
            <person name="Chen C."/>
            <person name="Cichocki N."/>
            <person name="Clum A."/>
            <person name="Culley D."/>
            <person name="Crous P.W."/>
            <person name="Fauchery L."/>
            <person name="Girlanda M."/>
            <person name="Hayes R."/>
            <person name="Keri Z."/>
            <person name="Labutti K."/>
            <person name="Lipzen A."/>
            <person name="Lombard V."/>
            <person name="Magnuson J."/>
            <person name="Maillard F."/>
            <person name="Morin E."/>
            <person name="Murat C."/>
            <person name="Nolan M."/>
            <person name="Ohm R."/>
            <person name="Pangilinan J."/>
            <person name="Pereira M."/>
            <person name="Perotto S."/>
            <person name="Peter M."/>
            <person name="Riley R."/>
            <person name="Sitrit Y."/>
            <person name="Stielow B."/>
            <person name="Szollosi G."/>
            <person name="Zifcakova L."/>
            <person name="Stursova M."/>
            <person name="Spatafora J.W."/>
            <person name="Tedersoo L."/>
            <person name="Vaario L.-M."/>
            <person name="Yamada A."/>
            <person name="Yan M."/>
            <person name="Wang P."/>
            <person name="Xu J."/>
            <person name="Bruns T."/>
            <person name="Baldrian P."/>
            <person name="Vilgalys R."/>
            <person name="Henrissat B."/>
            <person name="Grigoriev I.V."/>
            <person name="Hibbett D."/>
            <person name="Nagy L.G."/>
            <person name="Martin F.M."/>
        </authorList>
    </citation>
    <scope>NUCLEOTIDE SEQUENCE</scope>
    <source>
        <strain evidence="9">UH-Tt-Lm1</strain>
    </source>
</reference>
<evidence type="ECO:0000256" key="5">
    <source>
        <dbReference type="RuleBase" id="RU000383"/>
    </source>
</evidence>
<dbReference type="PROSITE" id="PS00292">
    <property type="entry name" value="CYCLINS"/>
    <property type="match status" value="1"/>
</dbReference>
<dbReference type="GO" id="GO:0044772">
    <property type="term" value="P:mitotic cell cycle phase transition"/>
    <property type="evidence" value="ECO:0007669"/>
    <property type="project" value="InterPro"/>
</dbReference>
<evidence type="ECO:0000256" key="6">
    <source>
        <dbReference type="SAM" id="MobiDB-lite"/>
    </source>
</evidence>
<dbReference type="CDD" id="cd20512">
    <property type="entry name" value="CYCLIN_CLBs_yeast_rpt2"/>
    <property type="match status" value="1"/>
</dbReference>
<dbReference type="GO" id="GO:0016538">
    <property type="term" value="F:cyclin-dependent protein serine/threonine kinase regulator activity"/>
    <property type="evidence" value="ECO:0007669"/>
    <property type="project" value="InterPro"/>
</dbReference>
<dbReference type="SMART" id="SM00385">
    <property type="entry name" value="CYCLIN"/>
    <property type="match status" value="2"/>
</dbReference>
<dbReference type="AlphaFoldDB" id="A0A9P6LBN5"/>
<feature type="domain" description="Cyclin C-terminal" evidence="8">
    <location>
        <begin position="361"/>
        <end position="475"/>
    </location>
</feature>
<dbReference type="InterPro" id="IPR013763">
    <property type="entry name" value="Cyclin-like_dom"/>
</dbReference>
<feature type="domain" description="Cyclin-like" evidence="7">
    <location>
        <begin position="267"/>
        <end position="351"/>
    </location>
</feature>
<dbReference type="Gene3D" id="1.10.472.10">
    <property type="entry name" value="Cyclin-like"/>
    <property type="match status" value="2"/>
</dbReference>
<dbReference type="SUPFAM" id="SSF47954">
    <property type="entry name" value="Cyclin-like"/>
    <property type="match status" value="2"/>
</dbReference>
<sequence length="489" mass="56223">MAPSFTQRLPIRNRTAGIARAKGDENATSKHLRQGSGAGVGPSRSSTFGKSVRERPVLNEVTKITVNRKEQPFKATGKEKESVDILKRRSIPTTATTKTTVAAQRVPPASRPVSSQSVQSITSRPSSIRVTQSVPQVVNLAPSVVEDEDEQSMDIEDVVHEDPRELINAIREVETMIDDEYQHYDDHSDYIWPEASPERAERYRREVQAIRDVFVDEPDMHDTTMVSEYAEEIFEYMSELEESLLPNPEYMDGQNDLTWEMRQTLVDWLLQVHLRYHMLPETIWIAINIVDRFLTKRVVSLAKLQLVGITAIFIAAKYEEILAPGVEEFVFLTQNMYSREEILKGERIILQTLDFKVSQYCSPYSWMRKISKADDYDIQTRTLSKFLTEVTLLDHRFLRAKPSVIAAVGMYTARRMLGGPWDNAFVYHSGFTEEQMIPGHRMLIEKLTEPGFDKLYVSKKYSNKKFLKAASFAHDWARKHCDEDFHMMA</sequence>
<dbReference type="InterPro" id="IPR048258">
    <property type="entry name" value="Cyclins_cyclin-box"/>
</dbReference>
<dbReference type="Proteomes" id="UP000736335">
    <property type="component" value="Unassembled WGS sequence"/>
</dbReference>
<dbReference type="OrthoDB" id="5590282at2759"/>
<dbReference type="InterPro" id="IPR006671">
    <property type="entry name" value="Cyclin_N"/>
</dbReference>
<dbReference type="PIRSF" id="PIRSF001771">
    <property type="entry name" value="Cyclin_A_B_D_E"/>
    <property type="match status" value="1"/>
</dbReference>
<dbReference type="GO" id="GO:0051301">
    <property type="term" value="P:cell division"/>
    <property type="evidence" value="ECO:0007669"/>
    <property type="project" value="UniProtKB-KW"/>
</dbReference>
<reference evidence="9" key="1">
    <citation type="journal article" date="2020" name="Nat. Commun.">
        <title>Large-scale genome sequencing of mycorrhizal fungi provides insights into the early evolution of symbiotic traits.</title>
        <authorList>
            <person name="Miyauchi S."/>
            <person name="Kiss E."/>
            <person name="Kuo A."/>
            <person name="Drula E."/>
            <person name="Kohler A."/>
            <person name="Sanchez-Garcia M."/>
            <person name="Morin E."/>
            <person name="Andreopoulos B."/>
            <person name="Barry K.W."/>
            <person name="Bonito G."/>
            <person name="Buee M."/>
            <person name="Carver A."/>
            <person name="Chen C."/>
            <person name="Cichocki N."/>
            <person name="Clum A."/>
            <person name="Culley D."/>
            <person name="Crous P.W."/>
            <person name="Fauchery L."/>
            <person name="Girlanda M."/>
            <person name="Hayes R.D."/>
            <person name="Keri Z."/>
            <person name="LaButti K."/>
            <person name="Lipzen A."/>
            <person name="Lombard V."/>
            <person name="Magnuson J."/>
            <person name="Maillard F."/>
            <person name="Murat C."/>
            <person name="Nolan M."/>
            <person name="Ohm R.A."/>
            <person name="Pangilinan J."/>
            <person name="Pereira M.F."/>
            <person name="Perotto S."/>
            <person name="Peter M."/>
            <person name="Pfister S."/>
            <person name="Riley R."/>
            <person name="Sitrit Y."/>
            <person name="Stielow J.B."/>
            <person name="Szollosi G."/>
            <person name="Zifcakova L."/>
            <person name="Stursova M."/>
            <person name="Spatafora J.W."/>
            <person name="Tedersoo L."/>
            <person name="Vaario L.M."/>
            <person name="Yamada A."/>
            <person name="Yan M."/>
            <person name="Wang P."/>
            <person name="Xu J."/>
            <person name="Bruns T."/>
            <person name="Baldrian P."/>
            <person name="Vilgalys R."/>
            <person name="Dunand C."/>
            <person name="Henrissat B."/>
            <person name="Grigoriev I.V."/>
            <person name="Hibbett D."/>
            <person name="Nagy L.G."/>
            <person name="Martin F.M."/>
        </authorList>
    </citation>
    <scope>NUCLEOTIDE SEQUENCE</scope>
    <source>
        <strain evidence="9">UH-Tt-Lm1</strain>
    </source>
</reference>
<dbReference type="InterPro" id="IPR004367">
    <property type="entry name" value="Cyclin_C-dom"/>
</dbReference>
<feature type="compositionally biased region" description="Polar residues" evidence="6">
    <location>
        <begin position="112"/>
        <end position="126"/>
    </location>
</feature>
<dbReference type="SMART" id="SM01332">
    <property type="entry name" value="Cyclin_C"/>
    <property type="match status" value="1"/>
</dbReference>
<proteinExistence type="inferred from homology"/>
<keyword evidence="2" id="KW-0132">Cell division</keyword>